<reference evidence="1 2" key="1">
    <citation type="submission" date="2020-02" db="EMBL/GenBank/DDBJ databases">
        <authorList>
            <person name="Li G."/>
        </authorList>
    </citation>
    <scope>NUCLEOTIDE SEQUENCE [LARGE SCALE GENOMIC DNA]</scope>
    <source>
        <strain evidence="1 2">DSM 102029</strain>
    </source>
</reference>
<sequence>MSRSAEDAHKELMSLMPPGWIWPRPGDGSLIGALLAAPATLFAEIEAVAEEMMDEVDPRTASYCLTDFERVLGPDPCGRDVSTLPKSDRQQLAHQRWTARGGQSTPYFIDYAAKRGVTITIDEFTLTRAGRARAGDRVVNHPEQFLWRVNVPLGNWRIARAGRAVAGDRTYQFALSDIECDIRRLKPTHTEVTFNYLPDGSEI</sequence>
<dbReference type="Pfam" id="PF10076">
    <property type="entry name" value="Phage_Mu_Gp48"/>
    <property type="match status" value="1"/>
</dbReference>
<evidence type="ECO:0000313" key="2">
    <source>
        <dbReference type="Proteomes" id="UP000464751"/>
    </source>
</evidence>
<evidence type="ECO:0000313" key="1">
    <source>
        <dbReference type="EMBL" id="QIB34738.1"/>
    </source>
</evidence>
<dbReference type="KEGG" id="apra:G3A50_14260"/>
<proteinExistence type="predicted"/>
<keyword evidence="2" id="KW-1185">Reference proteome</keyword>
<protein>
    <submittedName>
        <fullName evidence="1">DUF2313 domain-containing protein</fullName>
    </submittedName>
</protein>
<dbReference type="RefSeq" id="WP_163075883.1">
    <property type="nucleotide sequence ID" value="NZ_CP048630.1"/>
</dbReference>
<name>A0A6P1YMY7_9HYPH</name>
<gene>
    <name evidence="1" type="ORF">G3A50_14260</name>
</gene>
<accession>A0A6P1YMY7</accession>
<dbReference type="AlphaFoldDB" id="A0A6P1YMY7"/>
<organism evidence="1 2">
    <name type="scientific">Ancylobacter pratisalsi</name>
    <dbReference type="NCBI Taxonomy" id="1745854"/>
    <lineage>
        <taxon>Bacteria</taxon>
        <taxon>Pseudomonadati</taxon>
        <taxon>Pseudomonadota</taxon>
        <taxon>Alphaproteobacteria</taxon>
        <taxon>Hyphomicrobiales</taxon>
        <taxon>Xanthobacteraceae</taxon>
        <taxon>Ancylobacter</taxon>
    </lineage>
</organism>
<dbReference type="EMBL" id="CP048630">
    <property type="protein sequence ID" value="QIB34738.1"/>
    <property type="molecule type" value="Genomic_DNA"/>
</dbReference>
<dbReference type="Proteomes" id="UP000464751">
    <property type="component" value="Chromosome"/>
</dbReference>
<dbReference type="InterPro" id="IPR018755">
    <property type="entry name" value="Phage_Mu_Gp48"/>
</dbReference>